<evidence type="ECO:0000313" key="2">
    <source>
        <dbReference type="Proteomes" id="UP001154282"/>
    </source>
</evidence>
<evidence type="ECO:0000313" key="1">
    <source>
        <dbReference type="EMBL" id="CAI0433227.1"/>
    </source>
</evidence>
<dbReference type="Proteomes" id="UP001154282">
    <property type="component" value="Unassembled WGS sequence"/>
</dbReference>
<protein>
    <submittedName>
        <fullName evidence="1">Uncharacterized protein</fullName>
    </submittedName>
</protein>
<keyword evidence="2" id="KW-1185">Reference proteome</keyword>
<gene>
    <name evidence="1" type="ORF">LITE_LOCUS23753</name>
</gene>
<organism evidence="1 2">
    <name type="scientific">Linum tenue</name>
    <dbReference type="NCBI Taxonomy" id="586396"/>
    <lineage>
        <taxon>Eukaryota</taxon>
        <taxon>Viridiplantae</taxon>
        <taxon>Streptophyta</taxon>
        <taxon>Embryophyta</taxon>
        <taxon>Tracheophyta</taxon>
        <taxon>Spermatophyta</taxon>
        <taxon>Magnoliopsida</taxon>
        <taxon>eudicotyledons</taxon>
        <taxon>Gunneridae</taxon>
        <taxon>Pentapetalae</taxon>
        <taxon>rosids</taxon>
        <taxon>fabids</taxon>
        <taxon>Malpighiales</taxon>
        <taxon>Linaceae</taxon>
        <taxon>Linum</taxon>
    </lineage>
</organism>
<accession>A0AAV0LFC7</accession>
<dbReference type="AlphaFoldDB" id="A0AAV0LFC7"/>
<dbReference type="EMBL" id="CAMGYJ010000006">
    <property type="protein sequence ID" value="CAI0433227.1"/>
    <property type="molecule type" value="Genomic_DNA"/>
</dbReference>
<name>A0AAV0LFC7_9ROSI</name>
<reference evidence="1" key="1">
    <citation type="submission" date="2022-08" db="EMBL/GenBank/DDBJ databases">
        <authorList>
            <person name="Gutierrez-Valencia J."/>
        </authorList>
    </citation>
    <scope>NUCLEOTIDE SEQUENCE</scope>
</reference>
<proteinExistence type="predicted"/>
<sequence>MFAPEDPRPYRRADDELHFVQNLPYGVKWIRANTNDHQPEHFLLFYRFELDKPWWNQVTWDPYPREVVELHHLRHPQDHELWLCKVPLICWHIVEWHTNPPNHHTPQPWLSTFHAMLFCTLSCKKVDPSPRP</sequence>
<comment type="caution">
    <text evidence="1">The sequence shown here is derived from an EMBL/GenBank/DDBJ whole genome shotgun (WGS) entry which is preliminary data.</text>
</comment>